<dbReference type="InterPro" id="IPR029040">
    <property type="entry name" value="RPABC4/Spt4"/>
</dbReference>
<feature type="domain" description="Spt4/RpoE2 zinc finger" evidence="9">
    <location>
        <begin position="22"/>
        <end position="99"/>
    </location>
</feature>
<dbReference type="OrthoDB" id="248751at2759"/>
<keyword evidence="6 8" id="KW-0539">Nucleus</keyword>
<reference evidence="10" key="1">
    <citation type="submission" date="2020-05" db="EMBL/GenBank/DDBJ databases">
        <title>Mycena genomes resolve the evolution of fungal bioluminescence.</title>
        <authorList>
            <person name="Tsai I.J."/>
        </authorList>
    </citation>
    <scope>NUCLEOTIDE SEQUENCE</scope>
    <source>
        <strain evidence="10">160909Yilan</strain>
    </source>
</reference>
<dbReference type="Proteomes" id="UP000623467">
    <property type="component" value="Unassembled WGS sequence"/>
</dbReference>
<comment type="caution">
    <text evidence="10">The sequence shown here is derived from an EMBL/GenBank/DDBJ whole genome shotgun (WGS) entry which is preliminary data.</text>
</comment>
<dbReference type="GO" id="GO:0000993">
    <property type="term" value="F:RNA polymerase II complex binding"/>
    <property type="evidence" value="ECO:0007669"/>
    <property type="project" value="TreeGrafter"/>
</dbReference>
<dbReference type="Pfam" id="PF06093">
    <property type="entry name" value="Spt4"/>
    <property type="match status" value="1"/>
</dbReference>
<evidence type="ECO:0000313" key="10">
    <source>
        <dbReference type="EMBL" id="KAF7354863.1"/>
    </source>
</evidence>
<keyword evidence="11" id="KW-1185">Reference proteome</keyword>
<organism evidence="10 11">
    <name type="scientific">Mycena sanguinolenta</name>
    <dbReference type="NCBI Taxonomy" id="230812"/>
    <lineage>
        <taxon>Eukaryota</taxon>
        <taxon>Fungi</taxon>
        <taxon>Dikarya</taxon>
        <taxon>Basidiomycota</taxon>
        <taxon>Agaricomycotina</taxon>
        <taxon>Agaricomycetes</taxon>
        <taxon>Agaricomycetidae</taxon>
        <taxon>Agaricales</taxon>
        <taxon>Marasmiineae</taxon>
        <taxon>Mycenaceae</taxon>
        <taxon>Mycena</taxon>
    </lineage>
</organism>
<dbReference type="CDD" id="cd07973">
    <property type="entry name" value="Spt4"/>
    <property type="match status" value="1"/>
</dbReference>
<evidence type="ECO:0000256" key="2">
    <source>
        <dbReference type="ARBA" id="ARBA00004584"/>
    </source>
</evidence>
<dbReference type="InterPro" id="IPR009287">
    <property type="entry name" value="Spt4"/>
</dbReference>
<sequence>MDSSDVVPAAIIPSANKGSKQLRACLLCSVIQHPLDFRKYGCPNCEELMQMKNSGDRVTACTTTYFDGVIAVVNPEASWVAKWQRTSKYVRGMYAIRVRGRIPEDVEHELENRGIKYRPRDQTDQD</sequence>
<dbReference type="InterPro" id="IPR022800">
    <property type="entry name" value="Spt4/RpoE2_Znf"/>
</dbReference>
<protein>
    <recommendedName>
        <fullName evidence="4 8">Transcription elongation factor SPT4</fullName>
    </recommendedName>
</protein>
<dbReference type="GO" id="GO:0032044">
    <property type="term" value="C:DSIF complex"/>
    <property type="evidence" value="ECO:0007669"/>
    <property type="project" value="TreeGrafter"/>
</dbReference>
<dbReference type="EMBL" id="JACAZH010000011">
    <property type="protein sequence ID" value="KAF7354863.1"/>
    <property type="molecule type" value="Genomic_DNA"/>
</dbReference>
<evidence type="ECO:0000256" key="4">
    <source>
        <dbReference type="ARBA" id="ARBA00020182"/>
    </source>
</evidence>
<dbReference type="Gene3D" id="3.30.40.210">
    <property type="match status" value="1"/>
</dbReference>
<evidence type="ECO:0000256" key="5">
    <source>
        <dbReference type="ARBA" id="ARBA00023163"/>
    </source>
</evidence>
<dbReference type="GO" id="GO:0006355">
    <property type="term" value="P:regulation of DNA-templated transcription"/>
    <property type="evidence" value="ECO:0007669"/>
    <property type="project" value="InterPro"/>
</dbReference>
<evidence type="ECO:0000259" key="9">
    <source>
        <dbReference type="SMART" id="SM01389"/>
    </source>
</evidence>
<accession>A0A8H6Y7W9</accession>
<keyword evidence="5 8" id="KW-0804">Transcription</keyword>
<dbReference type="SUPFAM" id="SSF63393">
    <property type="entry name" value="RNA polymerase subunits"/>
    <property type="match status" value="1"/>
</dbReference>
<comment type="subcellular location">
    <subcellularLocation>
        <location evidence="2">Chromosome</location>
        <location evidence="2">Centromere</location>
    </subcellularLocation>
    <subcellularLocation>
        <location evidence="1 8">Nucleus</location>
    </subcellularLocation>
</comment>
<dbReference type="GO" id="GO:0140673">
    <property type="term" value="P:transcription elongation-coupled chromatin remodeling"/>
    <property type="evidence" value="ECO:0007669"/>
    <property type="project" value="InterPro"/>
</dbReference>
<keyword evidence="10" id="KW-0648">Protein biosynthesis</keyword>
<evidence type="ECO:0000256" key="7">
    <source>
        <dbReference type="ARBA" id="ARBA00023328"/>
    </source>
</evidence>
<evidence type="ECO:0000313" key="11">
    <source>
        <dbReference type="Proteomes" id="UP000623467"/>
    </source>
</evidence>
<dbReference type="PANTHER" id="PTHR12882">
    <property type="entry name" value="SUPPRESSOR OF TY 4"/>
    <property type="match status" value="1"/>
</dbReference>
<dbReference type="PIRSF" id="PIRSF025023">
    <property type="entry name" value="Spt4"/>
    <property type="match status" value="1"/>
</dbReference>
<dbReference type="SMART" id="SM01389">
    <property type="entry name" value="Spt4"/>
    <property type="match status" value="1"/>
</dbReference>
<evidence type="ECO:0000256" key="3">
    <source>
        <dbReference type="ARBA" id="ARBA00010464"/>
    </source>
</evidence>
<gene>
    <name evidence="10" type="ORF">MSAN_01400800</name>
</gene>
<proteinExistence type="inferred from homology"/>
<dbReference type="AlphaFoldDB" id="A0A8H6Y7W9"/>
<dbReference type="InterPro" id="IPR038510">
    <property type="entry name" value="Spt4_sf"/>
</dbReference>
<evidence type="ECO:0000256" key="1">
    <source>
        <dbReference type="ARBA" id="ARBA00004123"/>
    </source>
</evidence>
<keyword evidence="10" id="KW-0251">Elongation factor</keyword>
<name>A0A8H6Y7W9_9AGAR</name>
<dbReference type="GO" id="GO:0008270">
    <property type="term" value="F:zinc ion binding"/>
    <property type="evidence" value="ECO:0007669"/>
    <property type="project" value="InterPro"/>
</dbReference>
<keyword evidence="7" id="KW-0137">Centromere</keyword>
<dbReference type="PANTHER" id="PTHR12882:SF1">
    <property type="entry name" value="TRANSCRIPTION ELONGATION FACTOR SPT4"/>
    <property type="match status" value="1"/>
</dbReference>
<comment type="similarity">
    <text evidence="3 8">Belongs to the SPT4 family.</text>
</comment>
<dbReference type="GO" id="GO:0003746">
    <property type="term" value="F:translation elongation factor activity"/>
    <property type="evidence" value="ECO:0007669"/>
    <property type="project" value="UniProtKB-KW"/>
</dbReference>
<comment type="function">
    <text evidence="8">The SPT4-SPT5 complex mediates both activation and inhibition of transcription elongation, and plays a role in pre-mRNA processing. This complex seems to be important for the stability of the RNA polymerase II elongation machinery on the chromatin template but not for the inherent ability of this machinery to translocate down the gene.</text>
</comment>
<evidence type="ECO:0000256" key="6">
    <source>
        <dbReference type="ARBA" id="ARBA00023242"/>
    </source>
</evidence>
<evidence type="ECO:0000256" key="8">
    <source>
        <dbReference type="PIRNR" id="PIRNR025023"/>
    </source>
</evidence>
<dbReference type="GO" id="GO:0000775">
    <property type="term" value="C:chromosome, centromeric region"/>
    <property type="evidence" value="ECO:0007669"/>
    <property type="project" value="UniProtKB-SubCell"/>
</dbReference>